<reference evidence="2 3" key="1">
    <citation type="journal article" date="2018" name="PLoS Genet.">
        <title>Population sequencing reveals clonal diversity and ancestral inbreeding in the grapevine cultivar Chardonnay.</title>
        <authorList>
            <person name="Roach M.J."/>
            <person name="Johnson D.L."/>
            <person name="Bohlmann J."/>
            <person name="van Vuuren H.J."/>
            <person name="Jones S.J."/>
            <person name="Pretorius I.S."/>
            <person name="Schmidt S.A."/>
            <person name="Borneman A.R."/>
        </authorList>
    </citation>
    <scope>NUCLEOTIDE SEQUENCE [LARGE SCALE GENOMIC DNA]</scope>
    <source>
        <strain evidence="3">cv. Chardonnay</strain>
        <tissue evidence="2">Leaf</tissue>
    </source>
</reference>
<dbReference type="AlphaFoldDB" id="A0A438FUG8"/>
<evidence type="ECO:0000259" key="1">
    <source>
        <dbReference type="Pfam" id="PF07727"/>
    </source>
</evidence>
<feature type="domain" description="Reverse transcriptase Ty1/copia-type" evidence="1">
    <location>
        <begin position="11"/>
        <end position="71"/>
    </location>
</feature>
<sequence length="75" mass="8528">MQAKFDALQTNDTWFLVPVPSNFKPIGCKYVYKVKLKPNGSLERHKALLVVKGYSQTTGLDYFETFSPMVKPTTI</sequence>
<comment type="caution">
    <text evidence="2">The sequence shown here is derived from an EMBL/GenBank/DDBJ whole genome shotgun (WGS) entry which is preliminary data.</text>
</comment>
<accession>A0A438FUG8</accession>
<name>A0A438FUG8_VITVI</name>
<evidence type="ECO:0000313" key="3">
    <source>
        <dbReference type="Proteomes" id="UP000288805"/>
    </source>
</evidence>
<protein>
    <submittedName>
        <fullName evidence="2">Putative mitochondrial protein</fullName>
    </submittedName>
</protein>
<gene>
    <name evidence="2" type="primary">AtMg00820_48</name>
    <name evidence="2" type="ORF">CK203_057402</name>
</gene>
<proteinExistence type="predicted"/>
<dbReference type="EMBL" id="QGNW01000736">
    <property type="protein sequence ID" value="RVW63599.1"/>
    <property type="molecule type" value="Genomic_DNA"/>
</dbReference>
<dbReference type="Proteomes" id="UP000288805">
    <property type="component" value="Unassembled WGS sequence"/>
</dbReference>
<organism evidence="2 3">
    <name type="scientific">Vitis vinifera</name>
    <name type="common">Grape</name>
    <dbReference type="NCBI Taxonomy" id="29760"/>
    <lineage>
        <taxon>Eukaryota</taxon>
        <taxon>Viridiplantae</taxon>
        <taxon>Streptophyta</taxon>
        <taxon>Embryophyta</taxon>
        <taxon>Tracheophyta</taxon>
        <taxon>Spermatophyta</taxon>
        <taxon>Magnoliopsida</taxon>
        <taxon>eudicotyledons</taxon>
        <taxon>Gunneridae</taxon>
        <taxon>Pentapetalae</taxon>
        <taxon>rosids</taxon>
        <taxon>Vitales</taxon>
        <taxon>Vitaceae</taxon>
        <taxon>Viteae</taxon>
        <taxon>Vitis</taxon>
    </lineage>
</organism>
<dbReference type="Pfam" id="PF07727">
    <property type="entry name" value="RVT_2"/>
    <property type="match status" value="1"/>
</dbReference>
<dbReference type="InterPro" id="IPR013103">
    <property type="entry name" value="RVT_2"/>
</dbReference>
<evidence type="ECO:0000313" key="2">
    <source>
        <dbReference type="EMBL" id="RVW63599.1"/>
    </source>
</evidence>